<keyword evidence="3" id="KW-1185">Reference proteome</keyword>
<accession>A0AAE2ZKG2</accession>
<evidence type="ECO:0000313" key="3">
    <source>
        <dbReference type="Proteomes" id="UP001196509"/>
    </source>
</evidence>
<reference evidence="2" key="1">
    <citation type="submission" date="2021-08" db="EMBL/GenBank/DDBJ databases">
        <title>Hoeflea bacterium WL0058 sp. nov., isolated from the sediment.</title>
        <authorList>
            <person name="Wang L."/>
            <person name="Zhang D."/>
        </authorList>
    </citation>
    <scope>NUCLEOTIDE SEQUENCE</scope>
    <source>
        <strain evidence="2">WL0058</strain>
    </source>
</reference>
<dbReference type="InterPro" id="IPR011051">
    <property type="entry name" value="RmlC_Cupin_sf"/>
</dbReference>
<dbReference type="Gene3D" id="2.60.120.10">
    <property type="entry name" value="Jelly Rolls"/>
    <property type="match status" value="1"/>
</dbReference>
<organism evidence="2 3">
    <name type="scientific">Flavimaribacter sediminis</name>
    <dbReference type="NCBI Taxonomy" id="2865987"/>
    <lineage>
        <taxon>Bacteria</taxon>
        <taxon>Pseudomonadati</taxon>
        <taxon>Pseudomonadota</taxon>
        <taxon>Alphaproteobacteria</taxon>
        <taxon>Hyphomicrobiales</taxon>
        <taxon>Rhizobiaceae</taxon>
        <taxon>Flavimaribacter</taxon>
    </lineage>
</organism>
<feature type="region of interest" description="Disordered" evidence="1">
    <location>
        <begin position="1"/>
        <end position="24"/>
    </location>
</feature>
<protein>
    <submittedName>
        <fullName evidence="2">Uncharacterized protein</fullName>
    </submittedName>
</protein>
<dbReference type="AlphaFoldDB" id="A0AAE2ZKG2"/>
<dbReference type="InterPro" id="IPR014710">
    <property type="entry name" value="RmlC-like_jellyroll"/>
</dbReference>
<dbReference type="EMBL" id="JAICBX010000002">
    <property type="protein sequence ID" value="MBW8638163.1"/>
    <property type="molecule type" value="Genomic_DNA"/>
</dbReference>
<name>A0AAE2ZKG2_9HYPH</name>
<proteinExistence type="predicted"/>
<evidence type="ECO:0000256" key="1">
    <source>
        <dbReference type="SAM" id="MobiDB-lite"/>
    </source>
</evidence>
<sequence length="282" mass="31187">MTQTRPESLADHSKEPPQISGSSEETWITRGANLVVAVSRLSPGASLERADNPDEYWVILPEAPARIEAGSDQIDAQGGSITIVPPGKSSVISAEGGLVVRVFSNRATDLAEMAVNADTYSDGAPECAPLVAWPTPTEGYKLRTYLPEEYDRPDSNMRVFRSTNIMVNAMRKRTEPRDVTALSPHSHADYEQASLLLEGKYVHHLRWPWSKNMNEWKPDEALEAGSPSVLIIPAQVIHTSRNVGDETAWLIDLFSPPRMDFSERPGFVCNADDYPMPEKETV</sequence>
<comment type="caution">
    <text evidence="2">The sequence shown here is derived from an EMBL/GenBank/DDBJ whole genome shotgun (WGS) entry which is preliminary data.</text>
</comment>
<dbReference type="SUPFAM" id="SSF51182">
    <property type="entry name" value="RmlC-like cupins"/>
    <property type="match status" value="1"/>
</dbReference>
<dbReference type="Proteomes" id="UP001196509">
    <property type="component" value="Unassembled WGS sequence"/>
</dbReference>
<gene>
    <name evidence="2" type="ORF">K1W69_13280</name>
</gene>
<dbReference type="RefSeq" id="WP_220228811.1">
    <property type="nucleotide sequence ID" value="NZ_JAICBX010000002.1"/>
</dbReference>
<evidence type="ECO:0000313" key="2">
    <source>
        <dbReference type="EMBL" id="MBW8638163.1"/>
    </source>
</evidence>